<dbReference type="Proteomes" id="UP000046393">
    <property type="component" value="Unplaced"/>
</dbReference>
<evidence type="ECO:0000256" key="3">
    <source>
        <dbReference type="ARBA" id="ARBA00012835"/>
    </source>
</evidence>
<dbReference type="EC" id="6.1.1.17" evidence="3"/>
<dbReference type="InterPro" id="IPR033910">
    <property type="entry name" value="GluRS_core"/>
</dbReference>
<dbReference type="InterPro" id="IPR014729">
    <property type="entry name" value="Rossmann-like_a/b/a_fold"/>
</dbReference>
<dbReference type="GO" id="GO:0004818">
    <property type="term" value="F:glutamate-tRNA ligase activity"/>
    <property type="evidence" value="ECO:0007669"/>
    <property type="project" value="UniProtKB-EC"/>
</dbReference>
<evidence type="ECO:0000256" key="10">
    <source>
        <dbReference type="ARBA" id="ARBA00044054"/>
    </source>
</evidence>
<dbReference type="Pfam" id="PF19269">
    <property type="entry name" value="Anticodon_2"/>
    <property type="match status" value="1"/>
</dbReference>
<name>A0A158R3T1_9BILA</name>
<dbReference type="InterPro" id="IPR008925">
    <property type="entry name" value="aa_tRNA-synth_I_cd-bd_sf"/>
</dbReference>
<dbReference type="InterPro" id="IPR020058">
    <property type="entry name" value="Glu/Gln-tRNA-synth_Ib_cat-dom"/>
</dbReference>
<dbReference type="GO" id="GO:0005524">
    <property type="term" value="F:ATP binding"/>
    <property type="evidence" value="ECO:0007669"/>
    <property type="project" value="UniProtKB-KW"/>
</dbReference>
<dbReference type="InterPro" id="IPR049940">
    <property type="entry name" value="GluQ/Sye"/>
</dbReference>
<evidence type="ECO:0000256" key="15">
    <source>
        <dbReference type="ARBA" id="ARBA00047479"/>
    </source>
</evidence>
<comment type="catalytic activity">
    <reaction evidence="16">
        <text>tRNA(Gln) + L-glutamate + ATP = L-glutamyl-tRNA(Gln) + AMP + diphosphate</text>
        <dbReference type="Rhea" id="RHEA:64612"/>
        <dbReference type="Rhea" id="RHEA-COMP:9662"/>
        <dbReference type="Rhea" id="RHEA-COMP:9684"/>
        <dbReference type="ChEBI" id="CHEBI:29985"/>
        <dbReference type="ChEBI" id="CHEBI:30616"/>
        <dbReference type="ChEBI" id="CHEBI:33019"/>
        <dbReference type="ChEBI" id="CHEBI:78442"/>
        <dbReference type="ChEBI" id="CHEBI:78520"/>
        <dbReference type="ChEBI" id="CHEBI:456215"/>
    </reaction>
    <physiologicalReaction direction="left-to-right" evidence="16">
        <dbReference type="Rhea" id="RHEA:64613"/>
    </physiologicalReaction>
</comment>
<evidence type="ECO:0000256" key="4">
    <source>
        <dbReference type="ARBA" id="ARBA00022598"/>
    </source>
</evidence>
<keyword evidence="7 17" id="KW-0648">Protein biosynthesis</keyword>
<keyword evidence="5 17" id="KW-0547">Nucleotide-binding</keyword>
<dbReference type="Pfam" id="PF00749">
    <property type="entry name" value="tRNA-synt_1c"/>
    <property type="match status" value="1"/>
</dbReference>
<dbReference type="Gene3D" id="3.40.50.620">
    <property type="entry name" value="HUPs"/>
    <property type="match status" value="1"/>
</dbReference>
<dbReference type="EC" id="6.1.1.24" evidence="10"/>
<dbReference type="GO" id="GO:0000049">
    <property type="term" value="F:tRNA binding"/>
    <property type="evidence" value="ECO:0007669"/>
    <property type="project" value="InterPro"/>
</dbReference>
<dbReference type="AlphaFoldDB" id="A0A158R3T1"/>
<keyword evidence="8 17" id="KW-0030">Aminoacyl-tRNA synthetase</keyword>
<dbReference type="STRING" id="451379.A0A158R3T1"/>
<dbReference type="GO" id="GO:0005739">
    <property type="term" value="C:mitochondrion"/>
    <property type="evidence" value="ECO:0007669"/>
    <property type="project" value="UniProtKB-SubCell"/>
</dbReference>
<dbReference type="CDD" id="cd00808">
    <property type="entry name" value="GluRS_core"/>
    <property type="match status" value="1"/>
</dbReference>
<keyword evidence="6 17" id="KW-0067">ATP-binding</keyword>
<dbReference type="Gene3D" id="1.10.10.350">
    <property type="match status" value="1"/>
</dbReference>
<keyword evidence="4 17" id="KW-0436">Ligase</keyword>
<evidence type="ECO:0000313" key="21">
    <source>
        <dbReference type="WBParaSite" id="SMUV_0000019401-mRNA-1"/>
    </source>
</evidence>
<evidence type="ECO:0000256" key="14">
    <source>
        <dbReference type="ARBA" id="ARBA00047366"/>
    </source>
</evidence>
<dbReference type="GO" id="GO:0050561">
    <property type="term" value="F:glutamate-tRNA(Gln) ligase activity"/>
    <property type="evidence" value="ECO:0007669"/>
    <property type="project" value="UniProtKB-EC"/>
</dbReference>
<reference evidence="21" key="1">
    <citation type="submission" date="2016-04" db="UniProtKB">
        <authorList>
            <consortium name="WormBaseParasite"/>
        </authorList>
    </citation>
    <scope>IDENTIFICATION</scope>
</reference>
<evidence type="ECO:0000256" key="1">
    <source>
        <dbReference type="ARBA" id="ARBA00004173"/>
    </source>
</evidence>
<comment type="catalytic activity">
    <reaction evidence="14">
        <text>tRNA(Glu) + L-glutamate + ATP = L-glutamyl-tRNA(Glu) + AMP + diphosphate</text>
        <dbReference type="Rhea" id="RHEA:23540"/>
        <dbReference type="Rhea" id="RHEA-COMP:9663"/>
        <dbReference type="Rhea" id="RHEA-COMP:9680"/>
        <dbReference type="ChEBI" id="CHEBI:29985"/>
        <dbReference type="ChEBI" id="CHEBI:30616"/>
        <dbReference type="ChEBI" id="CHEBI:33019"/>
        <dbReference type="ChEBI" id="CHEBI:78442"/>
        <dbReference type="ChEBI" id="CHEBI:78520"/>
        <dbReference type="ChEBI" id="CHEBI:456215"/>
        <dbReference type="EC" id="6.1.1.17"/>
    </reaction>
    <physiologicalReaction direction="left-to-right" evidence="14">
        <dbReference type="Rhea" id="RHEA:23541"/>
    </physiologicalReaction>
</comment>
<evidence type="ECO:0000259" key="19">
    <source>
        <dbReference type="Pfam" id="PF19269"/>
    </source>
</evidence>
<feature type="domain" description="Aminoacyl-tRNA synthetase class I anticodon-binding" evidence="19">
    <location>
        <begin position="367"/>
        <end position="495"/>
    </location>
</feature>
<dbReference type="InterPro" id="IPR020751">
    <property type="entry name" value="aa-tRNA-synth_I_codon-bd_sub2"/>
</dbReference>
<evidence type="ECO:0000256" key="17">
    <source>
        <dbReference type="RuleBase" id="RU363037"/>
    </source>
</evidence>
<dbReference type="NCBIfam" id="TIGR00464">
    <property type="entry name" value="gltX_bact"/>
    <property type="match status" value="1"/>
</dbReference>
<sequence>MIRQKLLLIRQWWFLERNLTSECRVRFAPSPTGQIHLGSLRTALFNYLFAKSSGGKFILRIEDTDRNRIIPDAHKEYECLLNYFGLSLDEGPSNGGQYGPYFQSQRLEIYKRAVQELVDQGSAYYCFCSSERLNMLRRNASRMNEIFRYDNRCRSLSKVEVNARLRNCEPHVVRFKLEPRKTKFKDEVFGEIEQTIDEGDFVIFKSDGYPTYHLANVVDDHYMKISHVIRGMEWISSTPKHIQLYNAFGWPLPRFAHLPLITKNGSRKLSKRDKDAFVNYYTNEKGYLPIAVLNFLIRNGSGIRNFDNTRLYSLKDMEESFDLSAVGRRNFMMDETSLNHYGELAFEKCSDNTLYASILNFIKQNELTVDIENLDNSYLQKLVSLVRYRKEHFPNLSELLSATLGYLSAVPLTPEQILEKFDSFLVIDVLNKLKHEIDWNSKVLKEIANSVNLQHSRMFMLVRLCLTGNTVGPPVKDLINFFGQVECHKRIDSVINMILRTIGKAF</sequence>
<proteinExistence type="inferred from homology"/>
<evidence type="ECO:0000256" key="11">
    <source>
        <dbReference type="ARBA" id="ARBA00044142"/>
    </source>
</evidence>
<evidence type="ECO:0000256" key="9">
    <source>
        <dbReference type="ARBA" id="ARBA00030865"/>
    </source>
</evidence>
<dbReference type="InterPro" id="IPR045462">
    <property type="entry name" value="aa-tRNA-synth_I_cd-bd"/>
</dbReference>
<evidence type="ECO:0000256" key="6">
    <source>
        <dbReference type="ARBA" id="ARBA00022840"/>
    </source>
</evidence>
<accession>A0A158R3T1</accession>
<evidence type="ECO:0000256" key="5">
    <source>
        <dbReference type="ARBA" id="ARBA00022741"/>
    </source>
</evidence>
<dbReference type="InterPro" id="IPR004527">
    <property type="entry name" value="Glu-tRNA-ligase_bac/mito"/>
</dbReference>
<protein>
    <recommendedName>
        <fullName evidence="11">Nondiscriminating glutamyl-tRNA synthetase EARS2, mitochondrial</fullName>
        <ecNumber evidence="3">6.1.1.17</ecNumber>
        <ecNumber evidence="10">6.1.1.24</ecNumber>
    </recommendedName>
    <alternativeName>
        <fullName evidence="13">Glutamate--tRNA(Gln) ligase EARS2, mitochondrial</fullName>
    </alternativeName>
    <alternativeName>
        <fullName evidence="9">Glutamyl-tRNA synthetase</fullName>
    </alternativeName>
    <alternativeName>
        <fullName evidence="12">Mitochondrial glutamyl-tRNA synthetase</fullName>
    </alternativeName>
</protein>
<evidence type="ECO:0000259" key="18">
    <source>
        <dbReference type="Pfam" id="PF00749"/>
    </source>
</evidence>
<evidence type="ECO:0000256" key="13">
    <source>
        <dbReference type="ARBA" id="ARBA00044313"/>
    </source>
</evidence>
<dbReference type="FunFam" id="3.40.50.620:FF:000045">
    <property type="entry name" value="Glutamate--tRNA ligase, mitochondrial"/>
    <property type="match status" value="1"/>
</dbReference>
<dbReference type="InterPro" id="IPR000924">
    <property type="entry name" value="Glu/Gln-tRNA-synth"/>
</dbReference>
<organism evidence="20 21">
    <name type="scientific">Syphacia muris</name>
    <dbReference type="NCBI Taxonomy" id="451379"/>
    <lineage>
        <taxon>Eukaryota</taxon>
        <taxon>Metazoa</taxon>
        <taxon>Ecdysozoa</taxon>
        <taxon>Nematoda</taxon>
        <taxon>Chromadorea</taxon>
        <taxon>Rhabditida</taxon>
        <taxon>Spirurina</taxon>
        <taxon>Oxyuridomorpha</taxon>
        <taxon>Oxyuroidea</taxon>
        <taxon>Oxyuridae</taxon>
        <taxon>Syphacia</taxon>
    </lineage>
</organism>
<dbReference type="SUPFAM" id="SSF52374">
    <property type="entry name" value="Nucleotidylyl transferase"/>
    <property type="match status" value="1"/>
</dbReference>
<comment type="similarity">
    <text evidence="2">Belongs to the class-I aminoacyl-tRNA synthetase family. Glutamate--tRNA ligase type 1 subfamily.</text>
</comment>
<dbReference type="GO" id="GO:0008270">
    <property type="term" value="F:zinc ion binding"/>
    <property type="evidence" value="ECO:0007669"/>
    <property type="project" value="InterPro"/>
</dbReference>
<dbReference type="PANTHER" id="PTHR43311">
    <property type="entry name" value="GLUTAMATE--TRNA LIGASE"/>
    <property type="match status" value="1"/>
</dbReference>
<comment type="catalytic activity">
    <reaction evidence="15">
        <text>tRNA(Glx) + L-glutamate + ATP = L-glutamyl-tRNA(Glx) + AMP + diphosphate</text>
        <dbReference type="Rhea" id="RHEA:18397"/>
        <dbReference type="Rhea" id="RHEA-COMP:9713"/>
        <dbReference type="Rhea" id="RHEA-COMP:9716"/>
        <dbReference type="ChEBI" id="CHEBI:29985"/>
        <dbReference type="ChEBI" id="CHEBI:30616"/>
        <dbReference type="ChEBI" id="CHEBI:33019"/>
        <dbReference type="ChEBI" id="CHEBI:78442"/>
        <dbReference type="ChEBI" id="CHEBI:78520"/>
        <dbReference type="ChEBI" id="CHEBI:456215"/>
        <dbReference type="EC" id="6.1.1.24"/>
    </reaction>
    <physiologicalReaction direction="left-to-right" evidence="15">
        <dbReference type="Rhea" id="RHEA:18398"/>
    </physiologicalReaction>
</comment>
<evidence type="ECO:0000313" key="20">
    <source>
        <dbReference type="Proteomes" id="UP000046393"/>
    </source>
</evidence>
<dbReference type="PRINTS" id="PR00987">
    <property type="entry name" value="TRNASYNTHGLU"/>
</dbReference>
<evidence type="ECO:0000256" key="7">
    <source>
        <dbReference type="ARBA" id="ARBA00022917"/>
    </source>
</evidence>
<feature type="domain" description="Glutamyl/glutaminyl-tRNA synthetase class Ib catalytic" evidence="18">
    <location>
        <begin position="23"/>
        <end position="339"/>
    </location>
</feature>
<evidence type="ECO:0000256" key="16">
    <source>
        <dbReference type="ARBA" id="ARBA00047689"/>
    </source>
</evidence>
<evidence type="ECO:0000256" key="2">
    <source>
        <dbReference type="ARBA" id="ARBA00007894"/>
    </source>
</evidence>
<dbReference type="GO" id="GO:0006424">
    <property type="term" value="P:glutamyl-tRNA aminoacylation"/>
    <property type="evidence" value="ECO:0007669"/>
    <property type="project" value="InterPro"/>
</dbReference>
<evidence type="ECO:0000256" key="12">
    <source>
        <dbReference type="ARBA" id="ARBA00044251"/>
    </source>
</evidence>
<comment type="subcellular location">
    <subcellularLocation>
        <location evidence="1">Mitochondrion</location>
    </subcellularLocation>
</comment>
<dbReference type="PANTHER" id="PTHR43311:SF2">
    <property type="entry name" value="GLUTAMATE--TRNA LIGASE, MITOCHONDRIAL-RELATED"/>
    <property type="match status" value="1"/>
</dbReference>
<dbReference type="WBParaSite" id="SMUV_0000019401-mRNA-1">
    <property type="protein sequence ID" value="SMUV_0000019401-mRNA-1"/>
    <property type="gene ID" value="SMUV_0000019401"/>
</dbReference>
<dbReference type="HAMAP" id="MF_00022">
    <property type="entry name" value="Glu_tRNA_synth_type1"/>
    <property type="match status" value="1"/>
</dbReference>
<keyword evidence="20" id="KW-1185">Reference proteome</keyword>
<dbReference type="SUPFAM" id="SSF48163">
    <property type="entry name" value="An anticodon-binding domain of class I aminoacyl-tRNA synthetases"/>
    <property type="match status" value="1"/>
</dbReference>
<evidence type="ECO:0000256" key="8">
    <source>
        <dbReference type="ARBA" id="ARBA00023146"/>
    </source>
</evidence>